<dbReference type="EMBL" id="WIGN01000198">
    <property type="protein sequence ID" value="KAF6804814.1"/>
    <property type="molecule type" value="Genomic_DNA"/>
</dbReference>
<comment type="caution">
    <text evidence="1">The sequence shown here is derived from an EMBL/GenBank/DDBJ whole genome shotgun (WGS) entry which is preliminary data.</text>
</comment>
<evidence type="ECO:0000313" key="1">
    <source>
        <dbReference type="EMBL" id="KAF6804814.1"/>
    </source>
</evidence>
<dbReference type="AlphaFoldDB" id="A0A8H6MQ27"/>
<organism evidence="1 2">
    <name type="scientific">Colletotrichum sojae</name>
    <dbReference type="NCBI Taxonomy" id="2175907"/>
    <lineage>
        <taxon>Eukaryota</taxon>
        <taxon>Fungi</taxon>
        <taxon>Dikarya</taxon>
        <taxon>Ascomycota</taxon>
        <taxon>Pezizomycotina</taxon>
        <taxon>Sordariomycetes</taxon>
        <taxon>Hypocreomycetidae</taxon>
        <taxon>Glomerellales</taxon>
        <taxon>Glomerellaceae</taxon>
        <taxon>Colletotrichum</taxon>
        <taxon>Colletotrichum orchidearum species complex</taxon>
    </lineage>
</organism>
<protein>
    <submittedName>
        <fullName evidence="1">Uncharacterized protein</fullName>
    </submittedName>
</protein>
<proteinExistence type="predicted"/>
<dbReference type="Proteomes" id="UP000652219">
    <property type="component" value="Unassembled WGS sequence"/>
</dbReference>
<evidence type="ECO:0000313" key="2">
    <source>
        <dbReference type="Proteomes" id="UP000652219"/>
    </source>
</evidence>
<sequence>MEALKQYLPKVFEDAIRAFIKALKQCQPALLHISLAPGPRPYWHQNTTHRELLLPGMPQPNATAEGKKVNRIYAKDRSLGLQWY</sequence>
<reference evidence="1 2" key="1">
    <citation type="journal article" date="2020" name="Phytopathology">
        <title>Genome Sequence Resources of Colletotrichum truncatum, C. plurivorum, C. musicola, and C. sojae: Four Species Pathogenic to Soybean (Glycine max).</title>
        <authorList>
            <person name="Rogerio F."/>
            <person name="Boufleur T.R."/>
            <person name="Ciampi-Guillardi M."/>
            <person name="Sukno S.A."/>
            <person name="Thon M.R."/>
            <person name="Massola Junior N.S."/>
            <person name="Baroncelli R."/>
        </authorList>
    </citation>
    <scope>NUCLEOTIDE SEQUENCE [LARGE SCALE GENOMIC DNA]</scope>
    <source>
        <strain evidence="1 2">LFN0009</strain>
    </source>
</reference>
<accession>A0A8H6MQ27</accession>
<name>A0A8H6MQ27_9PEZI</name>
<keyword evidence="2" id="KW-1185">Reference proteome</keyword>
<gene>
    <name evidence="1" type="ORF">CSOJ01_09908</name>
</gene>